<proteinExistence type="inferred from homology"/>
<keyword evidence="6 7" id="KW-0067">ATP-binding</keyword>
<dbReference type="InterPro" id="IPR000719">
    <property type="entry name" value="Prot_kinase_dom"/>
</dbReference>
<dbReference type="SUPFAM" id="SSF56112">
    <property type="entry name" value="Protein kinase-like (PK-like)"/>
    <property type="match status" value="1"/>
</dbReference>
<feature type="compositionally biased region" description="Basic and acidic residues" evidence="8">
    <location>
        <begin position="632"/>
        <end position="646"/>
    </location>
</feature>
<dbReference type="FunFam" id="1.10.510.10:FF:000571">
    <property type="entry name" value="Maternal embryonic leucine zipper kinase"/>
    <property type="match status" value="1"/>
</dbReference>
<keyword evidence="4 7" id="KW-0547">Nucleotide-binding</keyword>
<dbReference type="Pfam" id="PF00498">
    <property type="entry name" value="FHA"/>
    <property type="match status" value="1"/>
</dbReference>
<feature type="compositionally biased region" description="Polar residues" evidence="8">
    <location>
        <begin position="450"/>
        <end position="472"/>
    </location>
</feature>
<sequence>MDDQDVPDEEMLQQTQEAGSGTQPTSQPEPDPYKDYWAYLSPCLSQTIKRVWLHRSQQVVTVGRHKDNNVVFEGFKISNRHAIIRWNGLENASAIVTIEDMSSNGTFIDGEKIGKGQQRLLKDGNEVAFGVSTRSTENDGLYDYRFMFRDLVSNVKKRRLEQMYDLHNELGKGSFATVYKALHRATGDWVAVKVIHETKRQNGPSGAATASDATRTRSTREIDVMSSLRHPNICALREVFWNTNGSMDLVLELVEGGDLLDFILTRNGLTEDLAKHITYQMCQALAYIHEKGIAHRDLKPENVLLTKDVPPIVKVADFGLAKIVNEQTRLKTMCGTPSYLAPEVVTQQNNSGYDSLVDSWSVGVILFSMCTNTTPFIEPSVEDLKTRIAERQIEWSQLESLGLSREAVDFVRRLLEYNPRDRMKLSDALEHPWLQGYVFAHPIEYPQVSRTGSTKSSLSEDASMRTAASFTGETEAVSQGFEHMKLNGSTNSAFVPGFAPTEGKEVGAGRLYGSQTPPGLTQHKKGELRRRADVLQEAVETDQPLVEPSQEMIEYVQSQESDLYRPASQPNATASGSGSGLPTPTNGKGPNKRVHSELTPLSEDMEDNAGSRPSEASSPLSSVDDLPVVESEPLRKKGRSAKDTETPSKAARSTVKATTTATARKVKAKPDSADAKQTPVATRRSTRKR</sequence>
<feature type="compositionally biased region" description="Low complexity" evidence="8">
    <location>
        <begin position="611"/>
        <end position="622"/>
    </location>
</feature>
<evidence type="ECO:0000313" key="12">
    <source>
        <dbReference type="Proteomes" id="UP000623467"/>
    </source>
</evidence>
<dbReference type="InterPro" id="IPR008984">
    <property type="entry name" value="SMAD_FHA_dom_sf"/>
</dbReference>
<dbReference type="PANTHER" id="PTHR24345">
    <property type="entry name" value="SERINE/THREONINE-PROTEIN KINASE PLK"/>
    <property type="match status" value="1"/>
</dbReference>
<dbReference type="PROSITE" id="PS50011">
    <property type="entry name" value="PROTEIN_KINASE_DOM"/>
    <property type="match status" value="1"/>
</dbReference>
<keyword evidence="3" id="KW-0808">Transferase</keyword>
<evidence type="ECO:0000256" key="5">
    <source>
        <dbReference type="ARBA" id="ARBA00022777"/>
    </source>
</evidence>
<feature type="binding site" evidence="7">
    <location>
        <position position="193"/>
    </location>
    <ligand>
        <name>ATP</name>
        <dbReference type="ChEBI" id="CHEBI:30616"/>
    </ligand>
</feature>
<dbReference type="AlphaFoldDB" id="A0A8H7DIG8"/>
<dbReference type="PROSITE" id="PS00107">
    <property type="entry name" value="PROTEIN_KINASE_ATP"/>
    <property type="match status" value="1"/>
</dbReference>
<name>A0A8H7DIG8_9AGAR</name>
<accession>A0A8H7DIG8</accession>
<comment type="similarity">
    <text evidence="1">Belongs to the protein kinase superfamily. CAMK Ser/Thr protein kinase family. CHEK2 subfamily.</text>
</comment>
<evidence type="ECO:0000256" key="8">
    <source>
        <dbReference type="SAM" id="MobiDB-lite"/>
    </source>
</evidence>
<feature type="compositionally biased region" description="Polar residues" evidence="8">
    <location>
        <begin position="12"/>
        <end position="28"/>
    </location>
</feature>
<feature type="domain" description="Protein kinase" evidence="10">
    <location>
        <begin position="164"/>
        <end position="434"/>
    </location>
</feature>
<evidence type="ECO:0000259" key="10">
    <source>
        <dbReference type="PROSITE" id="PS50011"/>
    </source>
</evidence>
<dbReference type="InterPro" id="IPR017441">
    <property type="entry name" value="Protein_kinase_ATP_BS"/>
</dbReference>
<dbReference type="GO" id="GO:0005634">
    <property type="term" value="C:nucleus"/>
    <property type="evidence" value="ECO:0007669"/>
    <property type="project" value="TreeGrafter"/>
</dbReference>
<keyword evidence="5 11" id="KW-0418">Kinase</keyword>
<comment type="caution">
    <text evidence="11">The sequence shown here is derived from an EMBL/GenBank/DDBJ whole genome shotgun (WGS) entry which is preliminary data.</text>
</comment>
<dbReference type="CDD" id="cd05117">
    <property type="entry name" value="STKc_CAMK"/>
    <property type="match status" value="1"/>
</dbReference>
<dbReference type="PROSITE" id="PS00108">
    <property type="entry name" value="PROTEIN_KINASE_ST"/>
    <property type="match status" value="1"/>
</dbReference>
<dbReference type="PANTHER" id="PTHR24345:SF91">
    <property type="entry name" value="SERINE_THREONINE-PROTEIN KINASE PLK4"/>
    <property type="match status" value="1"/>
</dbReference>
<keyword evidence="12" id="KW-1185">Reference proteome</keyword>
<dbReference type="InterPro" id="IPR000253">
    <property type="entry name" value="FHA_dom"/>
</dbReference>
<keyword evidence="2" id="KW-0723">Serine/threonine-protein kinase</keyword>
<feature type="compositionally biased region" description="Acidic residues" evidence="8">
    <location>
        <begin position="1"/>
        <end position="11"/>
    </location>
</feature>
<feature type="region of interest" description="Disordered" evidence="8">
    <location>
        <begin position="562"/>
        <end position="689"/>
    </location>
</feature>
<dbReference type="InterPro" id="IPR008271">
    <property type="entry name" value="Ser/Thr_kinase_AS"/>
</dbReference>
<organism evidence="11 12">
    <name type="scientific">Mycena sanguinolenta</name>
    <dbReference type="NCBI Taxonomy" id="230812"/>
    <lineage>
        <taxon>Eukaryota</taxon>
        <taxon>Fungi</taxon>
        <taxon>Dikarya</taxon>
        <taxon>Basidiomycota</taxon>
        <taxon>Agaricomycotina</taxon>
        <taxon>Agaricomycetes</taxon>
        <taxon>Agaricomycetidae</taxon>
        <taxon>Agaricales</taxon>
        <taxon>Marasmiineae</taxon>
        <taxon>Mycenaceae</taxon>
        <taxon>Mycena</taxon>
    </lineage>
</organism>
<dbReference type="Pfam" id="PF00069">
    <property type="entry name" value="Pkinase"/>
    <property type="match status" value="1"/>
</dbReference>
<dbReference type="SUPFAM" id="SSF49879">
    <property type="entry name" value="SMAD/FHA domain"/>
    <property type="match status" value="1"/>
</dbReference>
<gene>
    <name evidence="11" type="ORF">MSAN_00079700</name>
</gene>
<dbReference type="PROSITE" id="PS50006">
    <property type="entry name" value="FHA_DOMAIN"/>
    <property type="match status" value="1"/>
</dbReference>
<dbReference type="OrthoDB" id="10252171at2759"/>
<evidence type="ECO:0000256" key="3">
    <source>
        <dbReference type="ARBA" id="ARBA00022679"/>
    </source>
</evidence>
<feature type="compositionally biased region" description="Polar residues" evidence="8">
    <location>
        <begin position="568"/>
        <end position="588"/>
    </location>
</feature>
<feature type="region of interest" description="Disordered" evidence="8">
    <location>
        <begin position="505"/>
        <end position="528"/>
    </location>
</feature>
<dbReference type="SMART" id="SM00220">
    <property type="entry name" value="S_TKc"/>
    <property type="match status" value="1"/>
</dbReference>
<evidence type="ECO:0000256" key="2">
    <source>
        <dbReference type="ARBA" id="ARBA00022527"/>
    </source>
</evidence>
<evidence type="ECO:0000256" key="7">
    <source>
        <dbReference type="PROSITE-ProRule" id="PRU10141"/>
    </source>
</evidence>
<feature type="domain" description="FHA" evidence="9">
    <location>
        <begin position="60"/>
        <end position="113"/>
    </location>
</feature>
<dbReference type="EMBL" id="JACAZH010000001">
    <property type="protein sequence ID" value="KAF7376629.1"/>
    <property type="molecule type" value="Genomic_DNA"/>
</dbReference>
<evidence type="ECO:0000256" key="4">
    <source>
        <dbReference type="ARBA" id="ARBA00022741"/>
    </source>
</evidence>
<evidence type="ECO:0000313" key="11">
    <source>
        <dbReference type="EMBL" id="KAF7376629.1"/>
    </source>
</evidence>
<dbReference type="Gene3D" id="2.60.200.20">
    <property type="match status" value="1"/>
</dbReference>
<feature type="compositionally biased region" description="Low complexity" evidence="8">
    <location>
        <begin position="648"/>
        <end position="663"/>
    </location>
</feature>
<feature type="region of interest" description="Disordered" evidence="8">
    <location>
        <begin position="1"/>
        <end position="32"/>
    </location>
</feature>
<dbReference type="GO" id="GO:0005524">
    <property type="term" value="F:ATP binding"/>
    <property type="evidence" value="ECO:0007669"/>
    <property type="project" value="UniProtKB-UniRule"/>
</dbReference>
<evidence type="ECO:0000256" key="6">
    <source>
        <dbReference type="ARBA" id="ARBA00022840"/>
    </source>
</evidence>
<evidence type="ECO:0000259" key="9">
    <source>
        <dbReference type="PROSITE" id="PS50006"/>
    </source>
</evidence>
<evidence type="ECO:0000256" key="1">
    <source>
        <dbReference type="ARBA" id="ARBA00005575"/>
    </source>
</evidence>
<dbReference type="GO" id="GO:0004674">
    <property type="term" value="F:protein serine/threonine kinase activity"/>
    <property type="evidence" value="ECO:0007669"/>
    <property type="project" value="UniProtKB-KW"/>
</dbReference>
<feature type="region of interest" description="Disordered" evidence="8">
    <location>
        <begin position="450"/>
        <end position="475"/>
    </location>
</feature>
<dbReference type="SMART" id="SM00240">
    <property type="entry name" value="FHA"/>
    <property type="match status" value="1"/>
</dbReference>
<reference evidence="11" key="1">
    <citation type="submission" date="2020-05" db="EMBL/GenBank/DDBJ databases">
        <title>Mycena genomes resolve the evolution of fungal bioluminescence.</title>
        <authorList>
            <person name="Tsai I.J."/>
        </authorList>
    </citation>
    <scope>NUCLEOTIDE SEQUENCE</scope>
    <source>
        <strain evidence="11">160909Yilan</strain>
    </source>
</reference>
<dbReference type="Gene3D" id="1.10.510.10">
    <property type="entry name" value="Transferase(Phosphotransferase) domain 1"/>
    <property type="match status" value="1"/>
</dbReference>
<dbReference type="Proteomes" id="UP000623467">
    <property type="component" value="Unassembled WGS sequence"/>
</dbReference>
<dbReference type="InterPro" id="IPR011009">
    <property type="entry name" value="Kinase-like_dom_sf"/>
</dbReference>
<protein>
    <submittedName>
        <fullName evidence="11">Pkinase-domain-containing protein</fullName>
    </submittedName>
</protein>